<evidence type="ECO:0000256" key="2">
    <source>
        <dbReference type="ARBA" id="ARBA00022723"/>
    </source>
</evidence>
<dbReference type="SFLD" id="SFLDG00180">
    <property type="entry name" value="muconate_cycloisomerase"/>
    <property type="match status" value="1"/>
</dbReference>
<gene>
    <name evidence="5" type="primary">catB</name>
    <name evidence="5" type="ORF">HG66A1_22320</name>
</gene>
<comment type="similarity">
    <text evidence="1">Belongs to the mandelate racemase/muconate lactonizing enzyme family.</text>
</comment>
<evidence type="ECO:0000259" key="4">
    <source>
        <dbReference type="SMART" id="SM00922"/>
    </source>
</evidence>
<dbReference type="CDD" id="cd03316">
    <property type="entry name" value="MR_like"/>
    <property type="match status" value="1"/>
</dbReference>
<dbReference type="InterPro" id="IPR013341">
    <property type="entry name" value="Mandelate_racemase_N_dom"/>
</dbReference>
<evidence type="ECO:0000313" key="6">
    <source>
        <dbReference type="Proteomes" id="UP000320421"/>
    </source>
</evidence>
<dbReference type="SFLD" id="SFLDS00001">
    <property type="entry name" value="Enolase"/>
    <property type="match status" value="1"/>
</dbReference>
<keyword evidence="6" id="KW-1185">Reference proteome</keyword>
<sequence length="372" mass="40438">MKITAIKTFPVRIPLKPERRMISALGKHDVSQYLVLRVETDAGIEGAGEATVISRWSGETVWGAQALVDRIFTPLLLGHDPCDIDGVNLIMDKIAQGNWFAKSAIEMACWDIKGKEAGKPVYELLGGAARSRSIKCRFSMGAYSLERAERRTKELVEAGFSTIKVKVGTDPDDDVARVKMVRETMGPDLELTIDANAGWDAATAIAAMERMEEFNVALFEQPTHRGDFAALAEVRRAIKPEIMADDICFDLADAKECIRNEACDVINVYPGKNGGISKTVEIVKYAGEYGIPCSIGSNLELDIASAAMCHSVIACPNMNIEEYPGDILGPEYHEISVVKNPLQIEGPVITLPEAPGLGVEVDWGIVEANPCG</sequence>
<proteinExistence type="inferred from homology"/>
<dbReference type="GO" id="GO:0006518">
    <property type="term" value="P:peptide metabolic process"/>
    <property type="evidence" value="ECO:0007669"/>
    <property type="project" value="UniProtKB-ARBA"/>
</dbReference>
<dbReference type="Gene3D" id="3.30.390.10">
    <property type="entry name" value="Enolase-like, N-terminal domain"/>
    <property type="match status" value="1"/>
</dbReference>
<dbReference type="InterPro" id="IPR029017">
    <property type="entry name" value="Enolase-like_N"/>
</dbReference>
<protein>
    <submittedName>
        <fullName evidence="5">Muconate cycloisomerase 1</fullName>
        <ecNumber evidence="5">5.5.1.1</ecNumber>
    </submittedName>
</protein>
<dbReference type="InterPro" id="IPR036849">
    <property type="entry name" value="Enolase-like_C_sf"/>
</dbReference>
<dbReference type="Gene3D" id="3.20.20.120">
    <property type="entry name" value="Enolase-like C-terminal domain"/>
    <property type="match status" value="1"/>
</dbReference>
<reference evidence="5 6" key="1">
    <citation type="submission" date="2019-02" db="EMBL/GenBank/DDBJ databases">
        <title>Deep-cultivation of Planctomycetes and their phenomic and genomic characterization uncovers novel biology.</title>
        <authorList>
            <person name="Wiegand S."/>
            <person name="Jogler M."/>
            <person name="Boedeker C."/>
            <person name="Pinto D."/>
            <person name="Vollmers J."/>
            <person name="Rivas-Marin E."/>
            <person name="Kohn T."/>
            <person name="Peeters S.H."/>
            <person name="Heuer A."/>
            <person name="Rast P."/>
            <person name="Oberbeckmann S."/>
            <person name="Bunk B."/>
            <person name="Jeske O."/>
            <person name="Meyerdierks A."/>
            <person name="Storesund J.E."/>
            <person name="Kallscheuer N."/>
            <person name="Luecker S."/>
            <person name="Lage O.M."/>
            <person name="Pohl T."/>
            <person name="Merkel B.J."/>
            <person name="Hornburger P."/>
            <person name="Mueller R.-W."/>
            <person name="Bruemmer F."/>
            <person name="Labrenz M."/>
            <person name="Spormann A.M."/>
            <person name="Op den Camp H."/>
            <person name="Overmann J."/>
            <person name="Amann R."/>
            <person name="Jetten M.S.M."/>
            <person name="Mascher T."/>
            <person name="Medema M.H."/>
            <person name="Devos D.P."/>
            <person name="Kaster A.-K."/>
            <person name="Ovreas L."/>
            <person name="Rohde M."/>
            <person name="Galperin M.Y."/>
            <person name="Jogler C."/>
        </authorList>
    </citation>
    <scope>NUCLEOTIDE SEQUENCE [LARGE SCALE GENOMIC DNA]</scope>
    <source>
        <strain evidence="5 6">HG66A1</strain>
    </source>
</reference>
<dbReference type="EC" id="5.5.1.1" evidence="5"/>
<dbReference type="PANTHER" id="PTHR48073">
    <property type="entry name" value="O-SUCCINYLBENZOATE SYNTHASE-RELATED"/>
    <property type="match status" value="1"/>
</dbReference>
<dbReference type="SUPFAM" id="SSF54826">
    <property type="entry name" value="Enolase N-terminal domain-like"/>
    <property type="match status" value="1"/>
</dbReference>
<evidence type="ECO:0000313" key="5">
    <source>
        <dbReference type="EMBL" id="QDT20446.1"/>
    </source>
</evidence>
<dbReference type="InterPro" id="IPR029065">
    <property type="entry name" value="Enolase_C-like"/>
</dbReference>
<dbReference type="GO" id="GO:0018849">
    <property type="term" value="F:muconate cycloisomerase activity"/>
    <property type="evidence" value="ECO:0007669"/>
    <property type="project" value="UniProtKB-EC"/>
</dbReference>
<dbReference type="Proteomes" id="UP000320421">
    <property type="component" value="Chromosome"/>
</dbReference>
<dbReference type="GO" id="GO:0016854">
    <property type="term" value="F:racemase and epimerase activity"/>
    <property type="evidence" value="ECO:0007669"/>
    <property type="project" value="UniProtKB-ARBA"/>
</dbReference>
<feature type="domain" description="Mandelate racemase/muconate lactonizing enzyme C-terminal" evidence="4">
    <location>
        <begin position="145"/>
        <end position="241"/>
    </location>
</feature>
<dbReference type="PANTHER" id="PTHR48073:SF2">
    <property type="entry name" value="O-SUCCINYLBENZOATE SYNTHASE"/>
    <property type="match status" value="1"/>
</dbReference>
<dbReference type="AlphaFoldDB" id="A0A517PM56"/>
<dbReference type="SMART" id="SM00922">
    <property type="entry name" value="MR_MLE"/>
    <property type="match status" value="1"/>
</dbReference>
<organism evidence="5 6">
    <name type="scientific">Gimesia chilikensis</name>
    <dbReference type="NCBI Taxonomy" id="2605989"/>
    <lineage>
        <taxon>Bacteria</taxon>
        <taxon>Pseudomonadati</taxon>
        <taxon>Planctomycetota</taxon>
        <taxon>Planctomycetia</taxon>
        <taxon>Planctomycetales</taxon>
        <taxon>Planctomycetaceae</taxon>
        <taxon>Gimesia</taxon>
    </lineage>
</organism>
<dbReference type="RefSeq" id="WP_145183251.1">
    <property type="nucleotide sequence ID" value="NZ_CP036266.1"/>
</dbReference>
<dbReference type="OrthoDB" id="9785902at2"/>
<evidence type="ECO:0000256" key="3">
    <source>
        <dbReference type="ARBA" id="ARBA00023235"/>
    </source>
</evidence>
<dbReference type="Pfam" id="PF02746">
    <property type="entry name" value="MR_MLE_N"/>
    <property type="match status" value="1"/>
</dbReference>
<dbReference type="EMBL" id="CP036266">
    <property type="protein sequence ID" value="QDT20446.1"/>
    <property type="molecule type" value="Genomic_DNA"/>
</dbReference>
<accession>A0A517PM56</accession>
<keyword evidence="2" id="KW-0479">Metal-binding</keyword>
<dbReference type="GO" id="GO:0046872">
    <property type="term" value="F:metal ion binding"/>
    <property type="evidence" value="ECO:0007669"/>
    <property type="project" value="UniProtKB-KW"/>
</dbReference>
<dbReference type="SUPFAM" id="SSF51604">
    <property type="entry name" value="Enolase C-terminal domain-like"/>
    <property type="match status" value="1"/>
</dbReference>
<name>A0A517PM56_9PLAN</name>
<evidence type="ECO:0000256" key="1">
    <source>
        <dbReference type="ARBA" id="ARBA00008031"/>
    </source>
</evidence>
<keyword evidence="3 5" id="KW-0413">Isomerase</keyword>
<dbReference type="Pfam" id="PF13378">
    <property type="entry name" value="MR_MLE_C"/>
    <property type="match status" value="1"/>
</dbReference>
<dbReference type="InterPro" id="IPR013342">
    <property type="entry name" value="Mandelate_racemase_C"/>
</dbReference>